<name>A0A653VXR0_9FLAO</name>
<dbReference type="GO" id="GO:0016301">
    <property type="term" value="F:kinase activity"/>
    <property type="evidence" value="ECO:0007669"/>
    <property type="project" value="UniProtKB-KW"/>
</dbReference>
<dbReference type="PANTHER" id="PTHR43320">
    <property type="entry name" value="SUGAR KINASE"/>
    <property type="match status" value="1"/>
</dbReference>
<gene>
    <name evidence="5" type="ORF">MARI151_60067</name>
</gene>
<evidence type="ECO:0000313" key="5">
    <source>
        <dbReference type="EMBL" id="VXC10847.1"/>
    </source>
</evidence>
<dbReference type="Pfam" id="PF00294">
    <property type="entry name" value="PfkB"/>
    <property type="match status" value="1"/>
</dbReference>
<organism evidence="5 6">
    <name type="scientific">Maribacter litoralis</name>
    <dbReference type="NCBI Taxonomy" id="2059726"/>
    <lineage>
        <taxon>Bacteria</taxon>
        <taxon>Pseudomonadati</taxon>
        <taxon>Bacteroidota</taxon>
        <taxon>Flavobacteriia</taxon>
        <taxon>Flavobacteriales</taxon>
        <taxon>Flavobacteriaceae</taxon>
        <taxon>Maribacter</taxon>
    </lineage>
</organism>
<reference evidence="5 6" key="1">
    <citation type="submission" date="2019-10" db="EMBL/GenBank/DDBJ databases">
        <authorList>
            <person name="Karimi E."/>
        </authorList>
    </citation>
    <scope>NUCLEOTIDE SEQUENCE [LARGE SCALE GENOMIC DNA]</scope>
    <source>
        <strain evidence="5">Maribacter sp. 151</strain>
    </source>
</reference>
<proteinExistence type="inferred from homology"/>
<keyword evidence="3 5" id="KW-0418">Kinase</keyword>
<keyword evidence="2" id="KW-0808">Transferase</keyword>
<dbReference type="PANTHER" id="PTHR43320:SF2">
    <property type="entry name" value="2-DEHYDRO-3-DEOXYGLUCONOKINASE_2-DEHYDRO-3-DEOXYGALACTONOKINASE"/>
    <property type="match status" value="1"/>
</dbReference>
<dbReference type="CDD" id="cd01166">
    <property type="entry name" value="KdgK"/>
    <property type="match status" value="1"/>
</dbReference>
<dbReference type="InterPro" id="IPR052700">
    <property type="entry name" value="Carb_kinase_PfkB-like"/>
</dbReference>
<protein>
    <submittedName>
        <fullName evidence="5">Sugar kinase</fullName>
    </submittedName>
</protein>
<evidence type="ECO:0000256" key="3">
    <source>
        <dbReference type="ARBA" id="ARBA00022777"/>
    </source>
</evidence>
<dbReference type="EMBL" id="CABWLR010000006">
    <property type="protein sequence ID" value="VXC10847.1"/>
    <property type="molecule type" value="Genomic_DNA"/>
</dbReference>
<accession>A0A653VXR0</accession>
<comment type="similarity">
    <text evidence="1">Belongs to the carbohydrate kinase PfkB family.</text>
</comment>
<dbReference type="InterPro" id="IPR029056">
    <property type="entry name" value="Ribokinase-like"/>
</dbReference>
<feature type="domain" description="Carbohydrate kinase PfkB" evidence="4">
    <location>
        <begin position="5"/>
        <end position="314"/>
    </location>
</feature>
<evidence type="ECO:0000256" key="1">
    <source>
        <dbReference type="ARBA" id="ARBA00010688"/>
    </source>
</evidence>
<dbReference type="RefSeq" id="WP_159303755.1">
    <property type="nucleotide sequence ID" value="NZ_LR733271.1"/>
</dbReference>
<evidence type="ECO:0000259" key="4">
    <source>
        <dbReference type="Pfam" id="PF00294"/>
    </source>
</evidence>
<dbReference type="SUPFAM" id="SSF53613">
    <property type="entry name" value="Ribokinase-like"/>
    <property type="match status" value="1"/>
</dbReference>
<evidence type="ECO:0000313" key="6">
    <source>
        <dbReference type="Proteomes" id="UP000430202"/>
    </source>
</evidence>
<dbReference type="Proteomes" id="UP000430202">
    <property type="component" value="Unassembled WGS sequence"/>
</dbReference>
<dbReference type="AlphaFoldDB" id="A0A653VXR0"/>
<sequence>MSFITFGEIMLRLTPNDHGQKINSSNNFNVNYAGSESNVASALGVLNNNVDFVSKLPANQLGDAAVRNLQGFGVQTSFVVRGGKRIGTYFIEIGDSIRPSSVIYDRADSAISTIGEGEFKWKEILKNKKWLFLSGITPVLSEQCALETINAAKTANEMGVKVAFDMNYRRSLWNSNKDAQVIFNKILENTDLLFGNAGVLKDVYEMNFNGDSAEEKTIDAIEKARKELGVEQLAFTIRDHSSASENELSGVFLNDNDLSVSKAIKVKITDRFGTGDAFAAACLHSIDKGYTNQQIIDFSTAAFALKHTIKGDQHTSSENEIKSIMEGNISGHVLR</sequence>
<dbReference type="Gene3D" id="3.40.1190.20">
    <property type="match status" value="1"/>
</dbReference>
<evidence type="ECO:0000256" key="2">
    <source>
        <dbReference type="ARBA" id="ARBA00022679"/>
    </source>
</evidence>
<keyword evidence="6" id="KW-1185">Reference proteome</keyword>
<dbReference type="InterPro" id="IPR011611">
    <property type="entry name" value="PfkB_dom"/>
</dbReference>